<dbReference type="InterPro" id="IPR050763">
    <property type="entry name" value="ABC_transporter_ATP-binding"/>
</dbReference>
<dbReference type="SUPFAM" id="SSF52540">
    <property type="entry name" value="P-loop containing nucleoside triphosphate hydrolases"/>
    <property type="match status" value="1"/>
</dbReference>
<proteinExistence type="inferred from homology"/>
<dbReference type="Pfam" id="PF00005">
    <property type="entry name" value="ABC_tran"/>
    <property type="match status" value="1"/>
</dbReference>
<dbReference type="InterPro" id="IPR003593">
    <property type="entry name" value="AAA+_ATPase"/>
</dbReference>
<protein>
    <submittedName>
        <fullName evidence="7">ABC transporter related protein</fullName>
    </submittedName>
</protein>
<keyword evidence="4" id="KW-0547">Nucleotide-binding</keyword>
<dbReference type="PANTHER" id="PTHR42711:SF5">
    <property type="entry name" value="ABC TRANSPORTER ATP-BINDING PROTEIN NATA"/>
    <property type="match status" value="1"/>
</dbReference>
<name>E8R289_ISOPI</name>
<dbReference type="PROSITE" id="PS50893">
    <property type="entry name" value="ABC_TRANSPORTER_2"/>
    <property type="match status" value="1"/>
</dbReference>
<evidence type="ECO:0000259" key="6">
    <source>
        <dbReference type="PROSITE" id="PS50893"/>
    </source>
</evidence>
<accession>E8R289</accession>
<dbReference type="GO" id="GO:0005524">
    <property type="term" value="F:ATP binding"/>
    <property type="evidence" value="ECO:0007669"/>
    <property type="project" value="UniProtKB-KW"/>
</dbReference>
<gene>
    <name evidence="7" type="ordered locus">Isop_2954</name>
</gene>
<dbReference type="OrthoDB" id="9795548at2"/>
<dbReference type="InterPro" id="IPR003439">
    <property type="entry name" value="ABC_transporter-like_ATP-bd"/>
</dbReference>
<organism evidence="7 8">
    <name type="scientific">Isosphaera pallida (strain ATCC 43644 / DSM 9630 / IS1B)</name>
    <dbReference type="NCBI Taxonomy" id="575540"/>
    <lineage>
        <taxon>Bacteria</taxon>
        <taxon>Pseudomonadati</taxon>
        <taxon>Planctomycetota</taxon>
        <taxon>Planctomycetia</taxon>
        <taxon>Isosphaerales</taxon>
        <taxon>Isosphaeraceae</taxon>
        <taxon>Isosphaera</taxon>
    </lineage>
</organism>
<evidence type="ECO:0000313" key="8">
    <source>
        <dbReference type="Proteomes" id="UP000008631"/>
    </source>
</evidence>
<reference key="1">
    <citation type="submission" date="2010-11" db="EMBL/GenBank/DDBJ databases">
        <title>The complete sequence of chromosome of Isophaera pallida ATCC 43644.</title>
        <authorList>
            <consortium name="US DOE Joint Genome Institute (JGI-PGF)"/>
            <person name="Lucas S."/>
            <person name="Copeland A."/>
            <person name="Lapidus A."/>
            <person name="Bruce D."/>
            <person name="Goodwin L."/>
            <person name="Pitluck S."/>
            <person name="Kyrpides N."/>
            <person name="Mavromatis K."/>
            <person name="Pagani I."/>
            <person name="Ivanova N."/>
            <person name="Saunders E."/>
            <person name="Brettin T."/>
            <person name="Detter J.C."/>
            <person name="Han C."/>
            <person name="Tapia R."/>
            <person name="Land M."/>
            <person name="Hauser L."/>
            <person name="Markowitz V."/>
            <person name="Cheng J.-F."/>
            <person name="Hugenholtz P."/>
            <person name="Woyke T."/>
            <person name="Wu D."/>
            <person name="Eisen J.A."/>
        </authorList>
    </citation>
    <scope>NUCLEOTIDE SEQUENCE</scope>
    <source>
        <strain>ATCC 43644</strain>
    </source>
</reference>
<dbReference type="GO" id="GO:0016887">
    <property type="term" value="F:ATP hydrolysis activity"/>
    <property type="evidence" value="ECO:0007669"/>
    <property type="project" value="InterPro"/>
</dbReference>
<keyword evidence="2" id="KW-0813">Transport</keyword>
<dbReference type="SMART" id="SM00382">
    <property type="entry name" value="AAA"/>
    <property type="match status" value="1"/>
</dbReference>
<dbReference type="Proteomes" id="UP000008631">
    <property type="component" value="Chromosome"/>
</dbReference>
<dbReference type="InterPro" id="IPR027417">
    <property type="entry name" value="P-loop_NTPase"/>
</dbReference>
<evidence type="ECO:0000256" key="3">
    <source>
        <dbReference type="ARBA" id="ARBA00022458"/>
    </source>
</evidence>
<evidence type="ECO:0000256" key="4">
    <source>
        <dbReference type="ARBA" id="ARBA00022741"/>
    </source>
</evidence>
<dbReference type="STRING" id="575540.Isop_2954"/>
<dbReference type="KEGG" id="ipa:Isop_2954"/>
<keyword evidence="8" id="KW-1185">Reference proteome</keyword>
<reference evidence="7 8" key="2">
    <citation type="journal article" date="2011" name="Stand. Genomic Sci.">
        <title>Complete genome sequence of Isosphaera pallida type strain (IS1B).</title>
        <authorList>
            <consortium name="US DOE Joint Genome Institute (JGI-PGF)"/>
            <person name="Goker M."/>
            <person name="Cleland D."/>
            <person name="Saunders E."/>
            <person name="Lapidus A."/>
            <person name="Nolan M."/>
            <person name="Lucas S."/>
            <person name="Hammon N."/>
            <person name="Deshpande S."/>
            <person name="Cheng J.F."/>
            <person name="Tapia R."/>
            <person name="Han C."/>
            <person name="Goodwin L."/>
            <person name="Pitluck S."/>
            <person name="Liolios K."/>
            <person name="Pagani I."/>
            <person name="Ivanova N."/>
            <person name="Mavromatis K."/>
            <person name="Pati A."/>
            <person name="Chen A."/>
            <person name="Palaniappan K."/>
            <person name="Land M."/>
            <person name="Hauser L."/>
            <person name="Chang Y.J."/>
            <person name="Jeffries C.D."/>
            <person name="Detter J.C."/>
            <person name="Beck B."/>
            <person name="Woyke T."/>
            <person name="Bristow J."/>
            <person name="Eisen J.A."/>
            <person name="Markowitz V."/>
            <person name="Hugenholtz P."/>
            <person name="Kyrpides N.C."/>
            <person name="Klenk H.P."/>
        </authorList>
    </citation>
    <scope>NUCLEOTIDE SEQUENCE [LARGE SCALE GENOMIC DNA]</scope>
    <source>
        <strain evidence="8">ATCC 43644 / DSM 9630 / IS1B</strain>
    </source>
</reference>
<keyword evidence="3" id="KW-0536">Nodulation</keyword>
<evidence type="ECO:0000256" key="1">
    <source>
        <dbReference type="ARBA" id="ARBA00005417"/>
    </source>
</evidence>
<dbReference type="EMBL" id="CP002353">
    <property type="protein sequence ID" value="ADV63519.1"/>
    <property type="molecule type" value="Genomic_DNA"/>
</dbReference>
<dbReference type="PANTHER" id="PTHR42711">
    <property type="entry name" value="ABC TRANSPORTER ATP-BINDING PROTEIN"/>
    <property type="match status" value="1"/>
</dbReference>
<dbReference type="eggNOG" id="COG4555">
    <property type="taxonomic scope" value="Bacteria"/>
</dbReference>
<feature type="domain" description="ABC transporter" evidence="6">
    <location>
        <begin position="2"/>
        <end position="237"/>
    </location>
</feature>
<evidence type="ECO:0000256" key="5">
    <source>
        <dbReference type="ARBA" id="ARBA00022840"/>
    </source>
</evidence>
<dbReference type="AlphaFoldDB" id="E8R289"/>
<evidence type="ECO:0000256" key="2">
    <source>
        <dbReference type="ARBA" id="ARBA00022448"/>
    </source>
</evidence>
<dbReference type="InParanoid" id="E8R289"/>
<sequence>MIDVRDLTKVFATPHGDWLKAVDRVSFTVAPGEVFGLLGPNGAGKTTTLRMLLGLIRPTSGSATVAGFAAERDPAEVKRRVGLVSANTGVYPWLTARETLAYFADLYAVPPALARQRIAEFADAFGLGDFLDRRCGVLSTGQKQRLNLARALIHAPTALLLDEPTLGLDILGRRIVEEFLELVQARQLAVVLCTHHLEEAERLCHRFGLLNRGRIVRQGALEQLRAETGLHSLHAMFLDLVGARRQLPVTSLKSAAPPAPLT</sequence>
<keyword evidence="5" id="KW-0067">ATP-binding</keyword>
<dbReference type="Gene3D" id="3.40.50.300">
    <property type="entry name" value="P-loop containing nucleotide triphosphate hydrolases"/>
    <property type="match status" value="1"/>
</dbReference>
<dbReference type="HOGENOM" id="CLU_000604_1_2_0"/>
<comment type="similarity">
    <text evidence="1">Belongs to the ABC transporter superfamily.</text>
</comment>
<dbReference type="RefSeq" id="WP_013565807.1">
    <property type="nucleotide sequence ID" value="NC_014962.1"/>
</dbReference>
<evidence type="ECO:0000313" key="7">
    <source>
        <dbReference type="EMBL" id="ADV63519.1"/>
    </source>
</evidence>